<protein>
    <submittedName>
        <fullName evidence="1">Uncharacterized protein</fullName>
    </submittedName>
</protein>
<dbReference type="RefSeq" id="WP_151057313.1">
    <property type="nucleotide sequence ID" value="NZ_CP044222.1"/>
</dbReference>
<reference evidence="1 2" key="1">
    <citation type="submission" date="2019-09" db="EMBL/GenBank/DDBJ databases">
        <title>Nitrincola iocasae sp. nov., a bacterium isolated from the sediment collected at a cold seep field in South China Sea.</title>
        <authorList>
            <person name="Zhang H."/>
            <person name="Wang H."/>
            <person name="Li C."/>
        </authorList>
    </citation>
    <scope>NUCLEOTIDE SEQUENCE [LARGE SCALE GENOMIC DNA]</scope>
    <source>
        <strain evidence="1 2">KXZD1103</strain>
    </source>
</reference>
<proteinExistence type="predicted"/>
<gene>
    <name evidence="1" type="ORF">F5I99_14805</name>
</gene>
<dbReference type="AlphaFoldDB" id="A0A5J6LGM0"/>
<accession>A0A5J6LGM0</accession>
<dbReference type="Proteomes" id="UP000325606">
    <property type="component" value="Chromosome"/>
</dbReference>
<dbReference type="KEGG" id="nik:F5I99_14805"/>
<organism evidence="1 2">
    <name type="scientific">Nitrincola iocasae</name>
    <dbReference type="NCBI Taxonomy" id="2614693"/>
    <lineage>
        <taxon>Bacteria</taxon>
        <taxon>Pseudomonadati</taxon>
        <taxon>Pseudomonadota</taxon>
        <taxon>Gammaproteobacteria</taxon>
        <taxon>Oceanospirillales</taxon>
        <taxon>Oceanospirillaceae</taxon>
        <taxon>Nitrincola</taxon>
    </lineage>
</organism>
<evidence type="ECO:0000313" key="1">
    <source>
        <dbReference type="EMBL" id="QEW07664.1"/>
    </source>
</evidence>
<evidence type="ECO:0000313" key="2">
    <source>
        <dbReference type="Proteomes" id="UP000325606"/>
    </source>
</evidence>
<dbReference type="EMBL" id="CP044222">
    <property type="protein sequence ID" value="QEW07664.1"/>
    <property type="molecule type" value="Genomic_DNA"/>
</dbReference>
<sequence length="126" mass="14437">MTNHPDIEIYIKNCKLDEVIQWLSERLDSVKATGSKGMLHQFSASYQGHKFAIAVHEKALGKAWISVWFQSNTTPWKVDLDCAREASAVLKAQVRCIASGWQEGDDPDEWWKVEEGQEVKMQWVTD</sequence>
<keyword evidence="2" id="KW-1185">Reference proteome</keyword>
<name>A0A5J6LGM0_9GAMM</name>